<reference evidence="1" key="1">
    <citation type="submission" date="2021-06" db="EMBL/GenBank/DDBJ databases">
        <authorList>
            <person name="Kallberg Y."/>
            <person name="Tangrot J."/>
            <person name="Rosling A."/>
        </authorList>
    </citation>
    <scope>NUCLEOTIDE SEQUENCE</scope>
    <source>
        <strain evidence="1">IL203A</strain>
    </source>
</reference>
<name>A0ACA9N209_9GLOM</name>
<sequence>EDDDSGYKCQVIANNASDLDYSQLIDNVGDGISGEDVSLALLNTMHNLENTIDFIFSVDILNNLVIYLEWAIFSSLNLKVNLINNTVLQ</sequence>
<dbReference type="Proteomes" id="UP000789702">
    <property type="component" value="Unassembled WGS sequence"/>
</dbReference>
<gene>
    <name evidence="1" type="ORF">DHETER_LOCUS8235</name>
</gene>
<proteinExistence type="predicted"/>
<organism evidence="1 2">
    <name type="scientific">Dentiscutata heterogama</name>
    <dbReference type="NCBI Taxonomy" id="1316150"/>
    <lineage>
        <taxon>Eukaryota</taxon>
        <taxon>Fungi</taxon>
        <taxon>Fungi incertae sedis</taxon>
        <taxon>Mucoromycota</taxon>
        <taxon>Glomeromycotina</taxon>
        <taxon>Glomeromycetes</taxon>
        <taxon>Diversisporales</taxon>
        <taxon>Gigasporaceae</taxon>
        <taxon>Dentiscutata</taxon>
    </lineage>
</organism>
<keyword evidence="2" id="KW-1185">Reference proteome</keyword>
<comment type="caution">
    <text evidence="1">The sequence shown here is derived from an EMBL/GenBank/DDBJ whole genome shotgun (WGS) entry which is preliminary data.</text>
</comment>
<feature type="non-terminal residue" evidence="1">
    <location>
        <position position="1"/>
    </location>
</feature>
<accession>A0ACA9N209</accession>
<evidence type="ECO:0000313" key="2">
    <source>
        <dbReference type="Proteomes" id="UP000789702"/>
    </source>
</evidence>
<evidence type="ECO:0000313" key="1">
    <source>
        <dbReference type="EMBL" id="CAG8626671.1"/>
    </source>
</evidence>
<protein>
    <submittedName>
        <fullName evidence="1">5135_t:CDS:1</fullName>
    </submittedName>
</protein>
<dbReference type="EMBL" id="CAJVPU010012796">
    <property type="protein sequence ID" value="CAG8626671.1"/>
    <property type="molecule type" value="Genomic_DNA"/>
</dbReference>